<sequence length="408" mass="46362">MICAEIGRDLVRCFQMIGRTKPLDIFWSKLNDCEGSGYFSEADLAKIIRQPTHPQLLACRLPYKIANKINFLSTQSGTSDEVRYQSWILRDFVDPANQELIPDAIRYILSLNIPKNPSVIPRWVLVRLLLSAVQQEITRTNAKMAIFYDWMFCSVAEPHMLSIECGMNLIMNSNKTHQQFTASLVEFLYLISKNKIFDTLVDVQESINIAFRISIQKGLIESMEFLSRNPIFTIGFLSDFRECFPDAFIPEGPKGFEQNEFETSFEPNISHNFIQDVGSGLNTDVDTETESELDIGHDACELDHSCDSDETSDEMSDFPIPQSKNLENSHELNLLPSNLRVFVRQLDVSQTVDTRCLAMREVLNVLANIPLPPEIVTNLVSCLAIIFTEELSLSCSEEKSDDSYDIII</sequence>
<comment type="caution">
    <text evidence="2">The sequence shown here is derived from an EMBL/GenBank/DDBJ whole genome shotgun (WGS) entry which is preliminary data.</text>
</comment>
<name>A0A0C2MDG8_THEKT</name>
<accession>A0A0C2MDG8</accession>
<dbReference type="OrthoDB" id="2021145at2759"/>
<dbReference type="Proteomes" id="UP000031668">
    <property type="component" value="Unassembled WGS sequence"/>
</dbReference>
<dbReference type="PANTHER" id="PTHR13587:SF7">
    <property type="entry name" value="INTEGRATOR COMPLEX SUBUNIT 3"/>
    <property type="match status" value="1"/>
</dbReference>
<dbReference type="AlphaFoldDB" id="A0A0C2MDG8"/>
<dbReference type="Pfam" id="PF10189">
    <property type="entry name" value="Ints3_N"/>
    <property type="match status" value="1"/>
</dbReference>
<reference evidence="2 3" key="1">
    <citation type="journal article" date="2014" name="Genome Biol. Evol.">
        <title>The genome of the myxosporean Thelohanellus kitauei shows adaptations to nutrient acquisition within its fish host.</title>
        <authorList>
            <person name="Yang Y."/>
            <person name="Xiong J."/>
            <person name="Zhou Z."/>
            <person name="Huo F."/>
            <person name="Miao W."/>
            <person name="Ran C."/>
            <person name="Liu Y."/>
            <person name="Zhang J."/>
            <person name="Feng J."/>
            <person name="Wang M."/>
            <person name="Wang M."/>
            <person name="Wang L."/>
            <person name="Yao B."/>
        </authorList>
    </citation>
    <scope>NUCLEOTIDE SEQUENCE [LARGE SCALE GENOMIC DNA]</scope>
    <source>
        <strain evidence="2">Wuqing</strain>
    </source>
</reference>
<proteinExistence type="predicted"/>
<dbReference type="GO" id="GO:0005737">
    <property type="term" value="C:cytoplasm"/>
    <property type="evidence" value="ECO:0007669"/>
    <property type="project" value="TreeGrafter"/>
</dbReference>
<dbReference type="InterPro" id="IPR019333">
    <property type="entry name" value="INTS3_N"/>
</dbReference>
<organism evidence="2 3">
    <name type="scientific">Thelohanellus kitauei</name>
    <name type="common">Myxosporean</name>
    <dbReference type="NCBI Taxonomy" id="669202"/>
    <lineage>
        <taxon>Eukaryota</taxon>
        <taxon>Metazoa</taxon>
        <taxon>Cnidaria</taxon>
        <taxon>Myxozoa</taxon>
        <taxon>Myxosporea</taxon>
        <taxon>Bivalvulida</taxon>
        <taxon>Platysporina</taxon>
        <taxon>Myxobolidae</taxon>
        <taxon>Thelohanellus</taxon>
    </lineage>
</organism>
<evidence type="ECO:0000313" key="3">
    <source>
        <dbReference type="Proteomes" id="UP000031668"/>
    </source>
</evidence>
<feature type="domain" description="Integrator complex subunit 3 N-terminal" evidence="1">
    <location>
        <begin position="3"/>
        <end position="230"/>
    </location>
</feature>
<gene>
    <name evidence="2" type="ORF">RF11_12087</name>
</gene>
<protein>
    <submittedName>
        <fullName evidence="2">Integrator complex subunit 3</fullName>
    </submittedName>
</protein>
<dbReference type="InterPro" id="IPR045334">
    <property type="entry name" value="INTS3"/>
</dbReference>
<evidence type="ECO:0000313" key="2">
    <source>
        <dbReference type="EMBL" id="KII65181.1"/>
    </source>
</evidence>
<evidence type="ECO:0000259" key="1">
    <source>
        <dbReference type="Pfam" id="PF10189"/>
    </source>
</evidence>
<dbReference type="PANTHER" id="PTHR13587">
    <property type="entry name" value="INTEGRATOR COMPLEX SUBUNIT 3"/>
    <property type="match status" value="1"/>
</dbReference>
<dbReference type="EMBL" id="JWZT01003972">
    <property type="protein sequence ID" value="KII65181.1"/>
    <property type="molecule type" value="Genomic_DNA"/>
</dbReference>
<keyword evidence="3" id="KW-1185">Reference proteome</keyword>